<protein>
    <submittedName>
        <fullName evidence="1">Uncharacterized protein</fullName>
    </submittedName>
</protein>
<dbReference type="GeneID" id="63855461"/>
<dbReference type="EMBL" id="ML976614">
    <property type="protein sequence ID" value="KAF1851274.1"/>
    <property type="molecule type" value="Genomic_DNA"/>
</dbReference>
<evidence type="ECO:0000313" key="2">
    <source>
        <dbReference type="Proteomes" id="UP000800039"/>
    </source>
</evidence>
<organism evidence="1 2">
    <name type="scientific">Cucurbitaria berberidis CBS 394.84</name>
    <dbReference type="NCBI Taxonomy" id="1168544"/>
    <lineage>
        <taxon>Eukaryota</taxon>
        <taxon>Fungi</taxon>
        <taxon>Dikarya</taxon>
        <taxon>Ascomycota</taxon>
        <taxon>Pezizomycotina</taxon>
        <taxon>Dothideomycetes</taxon>
        <taxon>Pleosporomycetidae</taxon>
        <taxon>Pleosporales</taxon>
        <taxon>Pleosporineae</taxon>
        <taxon>Cucurbitariaceae</taxon>
        <taxon>Cucurbitaria</taxon>
    </lineage>
</organism>
<dbReference type="Proteomes" id="UP000800039">
    <property type="component" value="Unassembled WGS sequence"/>
</dbReference>
<proteinExistence type="predicted"/>
<dbReference type="AlphaFoldDB" id="A0A9P4GU09"/>
<name>A0A9P4GU09_9PLEO</name>
<accession>A0A9P4GU09</accession>
<comment type="caution">
    <text evidence="1">The sequence shown here is derived from an EMBL/GenBank/DDBJ whole genome shotgun (WGS) entry which is preliminary data.</text>
</comment>
<keyword evidence="2" id="KW-1185">Reference proteome</keyword>
<gene>
    <name evidence="1" type="ORF">K460DRAFT_423888</name>
</gene>
<dbReference type="OrthoDB" id="3692449at2759"/>
<sequence>MRNSINYITKIKFLLCFKLAFNTTIIKSNILSSFKGASLVFFNFKVIILKLNI</sequence>
<evidence type="ECO:0000313" key="1">
    <source>
        <dbReference type="EMBL" id="KAF1851274.1"/>
    </source>
</evidence>
<dbReference type="RefSeq" id="XP_040793837.1">
    <property type="nucleotide sequence ID" value="XM_040938211.1"/>
</dbReference>
<reference evidence="1" key="1">
    <citation type="submission" date="2020-01" db="EMBL/GenBank/DDBJ databases">
        <authorList>
            <consortium name="DOE Joint Genome Institute"/>
            <person name="Haridas S."/>
            <person name="Albert R."/>
            <person name="Binder M."/>
            <person name="Bloem J."/>
            <person name="Labutti K."/>
            <person name="Salamov A."/>
            <person name="Andreopoulos B."/>
            <person name="Baker S.E."/>
            <person name="Barry K."/>
            <person name="Bills G."/>
            <person name="Bluhm B.H."/>
            <person name="Cannon C."/>
            <person name="Castanera R."/>
            <person name="Culley D.E."/>
            <person name="Daum C."/>
            <person name="Ezra D."/>
            <person name="Gonzalez J.B."/>
            <person name="Henrissat B."/>
            <person name="Kuo A."/>
            <person name="Liang C."/>
            <person name="Lipzen A."/>
            <person name="Lutzoni F."/>
            <person name="Magnuson J."/>
            <person name="Mondo S."/>
            <person name="Nolan M."/>
            <person name="Ohm R."/>
            <person name="Pangilinan J."/>
            <person name="Park H.-J."/>
            <person name="Ramirez L."/>
            <person name="Alfaro M."/>
            <person name="Sun H."/>
            <person name="Tritt A."/>
            <person name="Yoshinaga Y."/>
            <person name="Zwiers L.-H."/>
            <person name="Turgeon B.G."/>
            <person name="Goodwin S.B."/>
            <person name="Spatafora J.W."/>
            <person name="Crous P.W."/>
            <person name="Grigoriev I.V."/>
        </authorList>
    </citation>
    <scope>NUCLEOTIDE SEQUENCE</scope>
    <source>
        <strain evidence="1">CBS 394.84</strain>
    </source>
</reference>